<evidence type="ECO:0000313" key="3">
    <source>
        <dbReference type="Proteomes" id="UP000249493"/>
    </source>
</evidence>
<reference evidence="2 3" key="1">
    <citation type="submission" date="2018-06" db="EMBL/GenBank/DDBJ databases">
        <authorList>
            <person name="Zhirakovskaya E."/>
        </authorList>
    </citation>
    <scope>NUCLEOTIDE SEQUENCE [LARGE SCALE GENOMIC DNA]</scope>
    <source>
        <strain evidence="2 3">LY3</strain>
    </source>
</reference>
<accession>A0A327N727</accession>
<dbReference type="Proteomes" id="UP000249493">
    <property type="component" value="Unassembled WGS sequence"/>
</dbReference>
<name>A0A327N727_PSEFL</name>
<keyword evidence="1" id="KW-0472">Membrane</keyword>
<evidence type="ECO:0000256" key="1">
    <source>
        <dbReference type="SAM" id="Phobius"/>
    </source>
</evidence>
<sequence>MEIITTTLLIGFSLGAVWIFALLVGLCVQLKQWCHNWINNTPSPIKPNIVLEKVQVFVGASSFDRFTCVMVILNALVLWPFSLVLAVPVIRAFRQRERCRVEQSLVSQSEPMHFSPDTSTPLVTAINSRSASNV</sequence>
<evidence type="ECO:0000313" key="2">
    <source>
        <dbReference type="EMBL" id="RAI70645.1"/>
    </source>
</evidence>
<organism evidence="2 3">
    <name type="scientific">Pseudomonas fluorescens</name>
    <dbReference type="NCBI Taxonomy" id="294"/>
    <lineage>
        <taxon>Bacteria</taxon>
        <taxon>Pseudomonadati</taxon>
        <taxon>Pseudomonadota</taxon>
        <taxon>Gammaproteobacteria</taxon>
        <taxon>Pseudomonadales</taxon>
        <taxon>Pseudomonadaceae</taxon>
        <taxon>Pseudomonas</taxon>
    </lineage>
</organism>
<feature type="transmembrane region" description="Helical" evidence="1">
    <location>
        <begin position="69"/>
        <end position="90"/>
    </location>
</feature>
<feature type="transmembrane region" description="Helical" evidence="1">
    <location>
        <begin position="7"/>
        <end position="26"/>
    </location>
</feature>
<dbReference type="RefSeq" id="WP_111282061.1">
    <property type="nucleotide sequence ID" value="NZ_QLIN01000003.1"/>
</dbReference>
<protein>
    <submittedName>
        <fullName evidence="2">Uncharacterized protein</fullName>
    </submittedName>
</protein>
<gene>
    <name evidence="2" type="ORF">DOZ80_09125</name>
</gene>
<dbReference type="EMBL" id="QLIN01000003">
    <property type="protein sequence ID" value="RAI70645.1"/>
    <property type="molecule type" value="Genomic_DNA"/>
</dbReference>
<dbReference type="AlphaFoldDB" id="A0A327N727"/>
<keyword evidence="1" id="KW-0812">Transmembrane</keyword>
<proteinExistence type="predicted"/>
<keyword evidence="1" id="KW-1133">Transmembrane helix</keyword>
<comment type="caution">
    <text evidence="2">The sequence shown here is derived from an EMBL/GenBank/DDBJ whole genome shotgun (WGS) entry which is preliminary data.</text>
</comment>